<evidence type="ECO:0000256" key="2">
    <source>
        <dbReference type="ARBA" id="ARBA00023125"/>
    </source>
</evidence>
<dbReference type="SUPFAM" id="SSF46785">
    <property type="entry name" value="Winged helix' DNA-binding domain"/>
    <property type="match status" value="1"/>
</dbReference>
<dbReference type="PANTHER" id="PTHR43537:SF39">
    <property type="entry name" value="HTH-TYPE TRANSCRIPTIONAL REGULATOR MCBR"/>
    <property type="match status" value="1"/>
</dbReference>
<accession>A0ABX9T1W9</accession>
<dbReference type="EMBL" id="RBWX01000007">
    <property type="protein sequence ID" value="RKS91418.1"/>
    <property type="molecule type" value="Genomic_DNA"/>
</dbReference>
<evidence type="ECO:0000313" key="6">
    <source>
        <dbReference type="EMBL" id="RKS91418.1"/>
    </source>
</evidence>
<dbReference type="SUPFAM" id="SSF48008">
    <property type="entry name" value="GntR ligand-binding domain-like"/>
    <property type="match status" value="1"/>
</dbReference>
<dbReference type="InterPro" id="IPR036388">
    <property type="entry name" value="WH-like_DNA-bd_sf"/>
</dbReference>
<name>A0ABX9T1W9_SPHMI</name>
<dbReference type="PROSITE" id="PS50949">
    <property type="entry name" value="HTH_GNTR"/>
    <property type="match status" value="1"/>
</dbReference>
<comment type="caution">
    <text evidence="6">The sequence shown here is derived from an EMBL/GenBank/DDBJ whole genome shotgun (WGS) entry which is preliminary data.</text>
</comment>
<proteinExistence type="predicted"/>
<evidence type="ECO:0000256" key="1">
    <source>
        <dbReference type="ARBA" id="ARBA00023015"/>
    </source>
</evidence>
<evidence type="ECO:0000259" key="5">
    <source>
        <dbReference type="PROSITE" id="PS50949"/>
    </source>
</evidence>
<organism evidence="6 7">
    <name type="scientific">Sphingosinicella microcystinivorans</name>
    <dbReference type="NCBI Taxonomy" id="335406"/>
    <lineage>
        <taxon>Bacteria</taxon>
        <taxon>Pseudomonadati</taxon>
        <taxon>Pseudomonadota</taxon>
        <taxon>Alphaproteobacteria</taxon>
        <taxon>Sphingomonadales</taxon>
        <taxon>Sphingosinicellaceae</taxon>
        <taxon>Sphingosinicella</taxon>
    </lineage>
</organism>
<feature type="region of interest" description="Disordered" evidence="4">
    <location>
        <begin position="1"/>
        <end position="22"/>
    </location>
</feature>
<feature type="compositionally biased region" description="Basic and acidic residues" evidence="4">
    <location>
        <begin position="1"/>
        <end position="14"/>
    </location>
</feature>
<dbReference type="PANTHER" id="PTHR43537">
    <property type="entry name" value="TRANSCRIPTIONAL REGULATOR, GNTR FAMILY"/>
    <property type="match status" value="1"/>
</dbReference>
<dbReference type="Proteomes" id="UP000276029">
    <property type="component" value="Unassembled WGS sequence"/>
</dbReference>
<gene>
    <name evidence="6" type="ORF">DFR51_0982</name>
</gene>
<keyword evidence="3" id="KW-0804">Transcription</keyword>
<reference evidence="6 7" key="1">
    <citation type="submission" date="2018-10" db="EMBL/GenBank/DDBJ databases">
        <title>Genomic Encyclopedia of Type Strains, Phase IV (KMG-IV): sequencing the most valuable type-strain genomes for metagenomic binning, comparative biology and taxonomic classification.</title>
        <authorList>
            <person name="Goeker M."/>
        </authorList>
    </citation>
    <scope>NUCLEOTIDE SEQUENCE [LARGE SCALE GENOMIC DNA]</scope>
    <source>
        <strain evidence="6 7">DSM 19791</strain>
    </source>
</reference>
<keyword evidence="1" id="KW-0805">Transcription regulation</keyword>
<keyword evidence="2" id="KW-0238">DNA-binding</keyword>
<dbReference type="SMART" id="SM00895">
    <property type="entry name" value="FCD"/>
    <property type="match status" value="1"/>
</dbReference>
<dbReference type="SMART" id="SM00345">
    <property type="entry name" value="HTH_GNTR"/>
    <property type="match status" value="1"/>
</dbReference>
<dbReference type="Pfam" id="PF00392">
    <property type="entry name" value="GntR"/>
    <property type="match status" value="1"/>
</dbReference>
<protein>
    <submittedName>
        <fullName evidence="6">GntR family transcriptional regulator</fullName>
    </submittedName>
</protein>
<dbReference type="InterPro" id="IPR008920">
    <property type="entry name" value="TF_FadR/GntR_C"/>
</dbReference>
<evidence type="ECO:0000313" key="7">
    <source>
        <dbReference type="Proteomes" id="UP000276029"/>
    </source>
</evidence>
<evidence type="ECO:0000256" key="3">
    <source>
        <dbReference type="ARBA" id="ARBA00023163"/>
    </source>
</evidence>
<dbReference type="Pfam" id="PF07729">
    <property type="entry name" value="FCD"/>
    <property type="match status" value="1"/>
</dbReference>
<feature type="domain" description="HTH gntR-type" evidence="5">
    <location>
        <begin position="34"/>
        <end position="101"/>
    </location>
</feature>
<sequence length="254" mass="28136">MDRSGRSVLKKEPKGTSSMTTAARATRFAPVHRNTLKDQSYSELRRALVTGRFQPGEHVTVKLLAEQLGSGIMPVREAVQRLVAEGALVNLPSGRVCVPSLTRAEFDEIIEIRMLLEPHCCRKAAIAMTDAIFAEISEGQARLRAAAAGENPEAALWANHQYHFGIYRQAGSRQMLALIESVWLRFGPMMTHSQAGGEGAQDYMDAELKTQEELLAALAAHDGARSAKLMAIIIQRTARWYHKSYPFAEDVEEF</sequence>
<dbReference type="InterPro" id="IPR000524">
    <property type="entry name" value="Tscrpt_reg_HTH_GntR"/>
</dbReference>
<dbReference type="InterPro" id="IPR036390">
    <property type="entry name" value="WH_DNA-bd_sf"/>
</dbReference>
<keyword evidence="7" id="KW-1185">Reference proteome</keyword>
<evidence type="ECO:0000256" key="4">
    <source>
        <dbReference type="SAM" id="MobiDB-lite"/>
    </source>
</evidence>
<dbReference type="Gene3D" id="1.20.120.530">
    <property type="entry name" value="GntR ligand-binding domain-like"/>
    <property type="match status" value="1"/>
</dbReference>
<dbReference type="InterPro" id="IPR011711">
    <property type="entry name" value="GntR_C"/>
</dbReference>
<dbReference type="Gene3D" id="1.10.10.10">
    <property type="entry name" value="Winged helix-like DNA-binding domain superfamily/Winged helix DNA-binding domain"/>
    <property type="match status" value="1"/>
</dbReference>